<sequence>MTFHSDVARLAVQSWVAFALEELEVDLSHCQDPNTFSKCLEEIIENVINQHRHALTVNENSFWDTLDVRPEVLAEYSTRFCGDSSWIWNVISEDAIRVATLDAMINLRQHEYQYLDWSDFYDPLYDDIVEGSETGIVRRKAQSIMLGMRTPVFLRIFHERRRIFETYSCRANNQTTVSFTGARSVGFTIRVDDEFERRIEPDSARFIRRDENGLEIYSANHLGRGGSNGWVTGNDAQPDFRMVLNADEHGEYLFEICLSWELLDCCGAIEFQETESEARIRFTEPPGSPAGETNEWIFDTSPRRAEDWFVPALFD</sequence>
<proteinExistence type="predicted"/>
<protein>
    <submittedName>
        <fullName evidence="1">Uncharacterized protein</fullName>
    </submittedName>
</protein>
<accession>A0A6A6T2T0</accession>
<evidence type="ECO:0000313" key="1">
    <source>
        <dbReference type="EMBL" id="KAF2654060.1"/>
    </source>
</evidence>
<organism evidence="1 2">
    <name type="scientific">Lophiostoma macrostomum CBS 122681</name>
    <dbReference type="NCBI Taxonomy" id="1314788"/>
    <lineage>
        <taxon>Eukaryota</taxon>
        <taxon>Fungi</taxon>
        <taxon>Dikarya</taxon>
        <taxon>Ascomycota</taxon>
        <taxon>Pezizomycotina</taxon>
        <taxon>Dothideomycetes</taxon>
        <taxon>Pleosporomycetidae</taxon>
        <taxon>Pleosporales</taxon>
        <taxon>Lophiostomataceae</taxon>
        <taxon>Lophiostoma</taxon>
    </lineage>
</organism>
<reference evidence="1" key="1">
    <citation type="journal article" date="2020" name="Stud. Mycol.">
        <title>101 Dothideomycetes genomes: a test case for predicting lifestyles and emergence of pathogens.</title>
        <authorList>
            <person name="Haridas S."/>
            <person name="Albert R."/>
            <person name="Binder M."/>
            <person name="Bloem J."/>
            <person name="Labutti K."/>
            <person name="Salamov A."/>
            <person name="Andreopoulos B."/>
            <person name="Baker S."/>
            <person name="Barry K."/>
            <person name="Bills G."/>
            <person name="Bluhm B."/>
            <person name="Cannon C."/>
            <person name="Castanera R."/>
            <person name="Culley D."/>
            <person name="Daum C."/>
            <person name="Ezra D."/>
            <person name="Gonzalez J."/>
            <person name="Henrissat B."/>
            <person name="Kuo A."/>
            <person name="Liang C."/>
            <person name="Lipzen A."/>
            <person name="Lutzoni F."/>
            <person name="Magnuson J."/>
            <person name="Mondo S."/>
            <person name="Nolan M."/>
            <person name="Ohm R."/>
            <person name="Pangilinan J."/>
            <person name="Park H.-J."/>
            <person name="Ramirez L."/>
            <person name="Alfaro M."/>
            <person name="Sun H."/>
            <person name="Tritt A."/>
            <person name="Yoshinaga Y."/>
            <person name="Zwiers L.-H."/>
            <person name="Turgeon B."/>
            <person name="Goodwin S."/>
            <person name="Spatafora J."/>
            <person name="Crous P."/>
            <person name="Grigoriev I."/>
        </authorList>
    </citation>
    <scope>NUCLEOTIDE SEQUENCE</scope>
    <source>
        <strain evidence="1">CBS 122681</strain>
    </source>
</reference>
<evidence type="ECO:0000313" key="2">
    <source>
        <dbReference type="Proteomes" id="UP000799324"/>
    </source>
</evidence>
<name>A0A6A6T2T0_9PLEO</name>
<dbReference type="Proteomes" id="UP000799324">
    <property type="component" value="Unassembled WGS sequence"/>
</dbReference>
<dbReference type="EMBL" id="MU004370">
    <property type="protein sequence ID" value="KAF2654060.1"/>
    <property type="molecule type" value="Genomic_DNA"/>
</dbReference>
<keyword evidence="2" id="KW-1185">Reference proteome</keyword>
<dbReference type="AlphaFoldDB" id="A0A6A6T2T0"/>
<gene>
    <name evidence="1" type="ORF">K491DRAFT_694142</name>
</gene>